<evidence type="ECO:0000313" key="4">
    <source>
        <dbReference type="Proteomes" id="UP001596407"/>
    </source>
</evidence>
<gene>
    <name evidence="3" type="ORF">ACFQJ6_12705</name>
</gene>
<feature type="domain" description="DUF7979" evidence="2">
    <location>
        <begin position="35"/>
        <end position="100"/>
    </location>
</feature>
<keyword evidence="1" id="KW-0472">Membrane</keyword>
<reference evidence="3 4" key="1">
    <citation type="journal article" date="2019" name="Int. J. Syst. Evol. Microbiol.">
        <title>The Global Catalogue of Microorganisms (GCM) 10K type strain sequencing project: providing services to taxonomists for standard genome sequencing and annotation.</title>
        <authorList>
            <consortium name="The Broad Institute Genomics Platform"/>
            <consortium name="The Broad Institute Genome Sequencing Center for Infectious Disease"/>
            <person name="Wu L."/>
            <person name="Ma J."/>
        </authorList>
    </citation>
    <scope>NUCLEOTIDE SEQUENCE [LARGE SCALE GENOMIC DNA]</scope>
    <source>
        <strain evidence="3 4">DT72</strain>
    </source>
</reference>
<keyword evidence="1" id="KW-1133">Transmembrane helix</keyword>
<evidence type="ECO:0000256" key="1">
    <source>
        <dbReference type="SAM" id="Phobius"/>
    </source>
</evidence>
<sequence length="146" mass="16037">MTDSVHFALFFAGVFLLTGAVVVGVGAFEYEVTSLGTTDAVPDDAETLVSYDSLSDRDQRTVDRAVAGERLVFRDPSDLPGPRKTKGKIAVERDGELHLLTRRVFFNWRTTFGASAVGMALAGVAAISEAIRRHHFPHRTPFWTAR</sequence>
<feature type="transmembrane region" description="Helical" evidence="1">
    <location>
        <begin position="7"/>
        <end position="28"/>
    </location>
</feature>
<keyword evidence="4" id="KW-1185">Reference proteome</keyword>
<dbReference type="Pfam" id="PF25934">
    <property type="entry name" value="DUF7979"/>
    <property type="match status" value="1"/>
</dbReference>
<dbReference type="EMBL" id="JBHSZH010000005">
    <property type="protein sequence ID" value="MFC7080840.1"/>
    <property type="molecule type" value="Genomic_DNA"/>
</dbReference>
<organism evidence="3 4">
    <name type="scientific">Halorussus caseinilyticus</name>
    <dbReference type="NCBI Taxonomy" id="3034025"/>
    <lineage>
        <taxon>Archaea</taxon>
        <taxon>Methanobacteriati</taxon>
        <taxon>Methanobacteriota</taxon>
        <taxon>Stenosarchaea group</taxon>
        <taxon>Halobacteria</taxon>
        <taxon>Halobacteriales</taxon>
        <taxon>Haladaptataceae</taxon>
        <taxon>Halorussus</taxon>
    </lineage>
</organism>
<accession>A0ABD5WM75</accession>
<dbReference type="InterPro" id="IPR058285">
    <property type="entry name" value="DUF7979"/>
</dbReference>
<dbReference type="Proteomes" id="UP001596407">
    <property type="component" value="Unassembled WGS sequence"/>
</dbReference>
<protein>
    <recommendedName>
        <fullName evidence="2">DUF7979 domain-containing protein</fullName>
    </recommendedName>
</protein>
<name>A0ABD5WM75_9EURY</name>
<dbReference type="RefSeq" id="WP_276281282.1">
    <property type="nucleotide sequence ID" value="NZ_CP119809.1"/>
</dbReference>
<dbReference type="GeneID" id="79302474"/>
<comment type="caution">
    <text evidence="3">The sequence shown here is derived from an EMBL/GenBank/DDBJ whole genome shotgun (WGS) entry which is preliminary data.</text>
</comment>
<proteinExistence type="predicted"/>
<feature type="transmembrane region" description="Helical" evidence="1">
    <location>
        <begin position="112"/>
        <end position="131"/>
    </location>
</feature>
<dbReference type="AlphaFoldDB" id="A0ABD5WM75"/>
<keyword evidence="1" id="KW-0812">Transmembrane</keyword>
<evidence type="ECO:0000259" key="2">
    <source>
        <dbReference type="Pfam" id="PF25934"/>
    </source>
</evidence>
<evidence type="ECO:0000313" key="3">
    <source>
        <dbReference type="EMBL" id="MFC7080840.1"/>
    </source>
</evidence>